<dbReference type="Proteomes" id="UP001387100">
    <property type="component" value="Unassembled WGS sequence"/>
</dbReference>
<protein>
    <submittedName>
        <fullName evidence="7">VWA domain-containing protein</fullName>
    </submittedName>
</protein>
<dbReference type="InterPro" id="IPR050768">
    <property type="entry name" value="UPF0353/GerABKA_families"/>
</dbReference>
<evidence type="ECO:0000256" key="4">
    <source>
        <dbReference type="ARBA" id="ARBA00023136"/>
    </source>
</evidence>
<accession>A0ABU8RNT8</accession>
<keyword evidence="4 5" id="KW-0472">Membrane</keyword>
<keyword evidence="1" id="KW-1003">Cell membrane</keyword>
<keyword evidence="2 5" id="KW-0812">Transmembrane</keyword>
<proteinExistence type="predicted"/>
<dbReference type="InterPro" id="IPR002035">
    <property type="entry name" value="VWF_A"/>
</dbReference>
<name>A0ABU8RNT8_9ACTN</name>
<feature type="transmembrane region" description="Helical" evidence="5">
    <location>
        <begin position="35"/>
        <end position="51"/>
    </location>
</feature>
<dbReference type="PANTHER" id="PTHR22550:SF5">
    <property type="entry name" value="LEUCINE ZIPPER PROTEIN 4"/>
    <property type="match status" value="1"/>
</dbReference>
<dbReference type="SUPFAM" id="SSF53300">
    <property type="entry name" value="vWA-like"/>
    <property type="match status" value="1"/>
</dbReference>
<keyword evidence="8" id="KW-1185">Reference proteome</keyword>
<keyword evidence="3 5" id="KW-1133">Transmembrane helix</keyword>
<evidence type="ECO:0000259" key="6">
    <source>
        <dbReference type="PROSITE" id="PS50234"/>
    </source>
</evidence>
<dbReference type="Pfam" id="PF13519">
    <property type="entry name" value="VWA_2"/>
    <property type="match status" value="1"/>
</dbReference>
<dbReference type="EMBL" id="JBBIAA010000033">
    <property type="protein sequence ID" value="MEJ5946782.1"/>
    <property type="molecule type" value="Genomic_DNA"/>
</dbReference>
<feature type="transmembrane region" description="Helical" evidence="5">
    <location>
        <begin position="320"/>
        <end position="339"/>
    </location>
</feature>
<dbReference type="PANTHER" id="PTHR22550">
    <property type="entry name" value="SPORE GERMINATION PROTEIN"/>
    <property type="match status" value="1"/>
</dbReference>
<evidence type="ECO:0000256" key="5">
    <source>
        <dbReference type="SAM" id="Phobius"/>
    </source>
</evidence>
<reference evidence="7 8" key="1">
    <citation type="journal article" date="2017" name="Int. J. Syst. Evol. Microbiol.">
        <title>Pseudokineococcus basanitobsidens sp. nov., isolated from volcanic rock.</title>
        <authorList>
            <person name="Lee D.W."/>
            <person name="Park M.Y."/>
            <person name="Kim J.J."/>
            <person name="Kim B.S."/>
        </authorList>
    </citation>
    <scope>NUCLEOTIDE SEQUENCE [LARGE SCALE GENOMIC DNA]</scope>
    <source>
        <strain evidence="7 8">DSM 103726</strain>
    </source>
</reference>
<evidence type="ECO:0000256" key="2">
    <source>
        <dbReference type="ARBA" id="ARBA00022692"/>
    </source>
</evidence>
<sequence>MSPLAGPALAAALGDGTGGSPLAGLVTGFLAPERLWLLLLVPALVAAHVLVQRRRRTNALRFSALPLLASAAPRRRAWRRHVVAAGLVAGVAAAVVGFARPVGEVEVPRERATVVLAVDVSISMRATDVAPDRLTAAQEAAKRFVAQLPPRFNVGLVAFAGSGQVLVPPTTDRSLVDRGVDGLQLTSYTGIGEGLYAALQAVEQAPPDPDDPSAPVPAAVVLLSDGETTVGRTNADAAAAAAEAGVPVSTIAFGTPGGVITQDGVRTPVPVNEAELADIAETTGGRAYEAESLGELTEVYDDIGSSIGTVVEQEETTARWTGVSLLLVVASALGSLLWFGRISQ</sequence>
<dbReference type="PROSITE" id="PS50234">
    <property type="entry name" value="VWFA"/>
    <property type="match status" value="1"/>
</dbReference>
<evidence type="ECO:0000256" key="3">
    <source>
        <dbReference type="ARBA" id="ARBA00022989"/>
    </source>
</evidence>
<dbReference type="Gene3D" id="3.40.50.410">
    <property type="entry name" value="von Willebrand factor, type A domain"/>
    <property type="match status" value="1"/>
</dbReference>
<feature type="transmembrane region" description="Helical" evidence="5">
    <location>
        <begin position="82"/>
        <end position="99"/>
    </location>
</feature>
<feature type="domain" description="VWFA" evidence="6">
    <location>
        <begin position="113"/>
        <end position="303"/>
    </location>
</feature>
<organism evidence="7 8">
    <name type="scientific">Pseudokineococcus basanitobsidens</name>
    <dbReference type="NCBI Taxonomy" id="1926649"/>
    <lineage>
        <taxon>Bacteria</taxon>
        <taxon>Bacillati</taxon>
        <taxon>Actinomycetota</taxon>
        <taxon>Actinomycetes</taxon>
        <taxon>Kineosporiales</taxon>
        <taxon>Kineosporiaceae</taxon>
        <taxon>Pseudokineococcus</taxon>
    </lineage>
</organism>
<evidence type="ECO:0000313" key="8">
    <source>
        <dbReference type="Proteomes" id="UP001387100"/>
    </source>
</evidence>
<gene>
    <name evidence="7" type="ORF">WDZ17_15905</name>
</gene>
<dbReference type="SMART" id="SM00327">
    <property type="entry name" value="VWA"/>
    <property type="match status" value="1"/>
</dbReference>
<dbReference type="InterPro" id="IPR024163">
    <property type="entry name" value="Aerotolerance_reg_N"/>
</dbReference>
<evidence type="ECO:0000256" key="1">
    <source>
        <dbReference type="ARBA" id="ARBA00022475"/>
    </source>
</evidence>
<dbReference type="InterPro" id="IPR036465">
    <property type="entry name" value="vWFA_dom_sf"/>
</dbReference>
<dbReference type="Pfam" id="PF07584">
    <property type="entry name" value="BatA"/>
    <property type="match status" value="1"/>
</dbReference>
<comment type="caution">
    <text evidence="7">The sequence shown here is derived from an EMBL/GenBank/DDBJ whole genome shotgun (WGS) entry which is preliminary data.</text>
</comment>
<evidence type="ECO:0000313" key="7">
    <source>
        <dbReference type="EMBL" id="MEJ5946782.1"/>
    </source>
</evidence>